<accession>A0ABV4MR29</accession>
<proteinExistence type="predicted"/>
<evidence type="ECO:0000313" key="1">
    <source>
        <dbReference type="EMBL" id="MEZ8719597.1"/>
    </source>
</evidence>
<organism evidence="1 2">
    <name type="scientific">Vibrio pomeroyi</name>
    <dbReference type="NCBI Taxonomy" id="198832"/>
    <lineage>
        <taxon>Bacteria</taxon>
        <taxon>Pseudomonadati</taxon>
        <taxon>Pseudomonadota</taxon>
        <taxon>Gammaproteobacteria</taxon>
        <taxon>Vibrionales</taxon>
        <taxon>Vibrionaceae</taxon>
        <taxon>Vibrio</taxon>
    </lineage>
</organism>
<keyword evidence="2" id="KW-1185">Reference proteome</keyword>
<dbReference type="RefSeq" id="WP_269337582.1">
    <property type="nucleotide sequence ID" value="NZ_JBFSSG010000001.1"/>
</dbReference>
<sequence length="373" mass="41542">MFSTSRLMVSTNNLFRLSRDIEKLRQLLGFLCHQSAHPGTVTTPQVAYDYFPTVSKASNIMAKAMGYEDHASLLAAAKTFGGTHYPSFTNEDFKSALTALVLEEVSHHYQTMPRSPDELVMITEMIDSLSVIISDEDGRSREVVVGGSCSGKTYYLVQWLVAYAESIKHMPQIPLVVVGLPSLFDNLKGQRPDLFNSQTVEHIQIEQSGDNFPTSPTGAAITFIEIDAMTIGNFNDERLYANASVLAEREEPMWAVFDETMAFVPVAVAFKNSDHNILATEQRGYVEDGQTLFSPTEFVWRFVDPKTFAHFMQTVGAWEPSAENSLADNLMPPHPSGSRTRLGHCLVKANGLLSLPFLWDDSLLYPELVRKTS</sequence>
<dbReference type="Proteomes" id="UP001570071">
    <property type="component" value="Unassembled WGS sequence"/>
</dbReference>
<comment type="caution">
    <text evidence="1">The sequence shown here is derived from an EMBL/GenBank/DDBJ whole genome shotgun (WGS) entry which is preliminary data.</text>
</comment>
<evidence type="ECO:0000313" key="2">
    <source>
        <dbReference type="Proteomes" id="UP001570071"/>
    </source>
</evidence>
<name>A0ABV4MR29_9VIBR</name>
<dbReference type="EMBL" id="JBFSSG010000001">
    <property type="protein sequence ID" value="MEZ8719597.1"/>
    <property type="molecule type" value="Genomic_DNA"/>
</dbReference>
<protein>
    <submittedName>
        <fullName evidence="1">Uncharacterized protein</fullName>
    </submittedName>
</protein>
<reference evidence="1 2" key="1">
    <citation type="journal article" date="2024" name="ISME J.">
        <title>Tailless and filamentous prophages are predominant in marine Vibrio.</title>
        <authorList>
            <person name="Steensen K."/>
            <person name="Seneca J."/>
            <person name="Bartlau N."/>
            <person name="Yu X.A."/>
            <person name="Hussain F.A."/>
            <person name="Polz M.F."/>
        </authorList>
    </citation>
    <scope>NUCLEOTIDE SEQUENCE [LARGE SCALE GENOMIC DNA]</scope>
    <source>
        <strain evidence="1 2">10N.239.312.F12</strain>
    </source>
</reference>
<gene>
    <name evidence="1" type="ORF">AB6D66_00865</name>
</gene>